<dbReference type="SUPFAM" id="SSF52833">
    <property type="entry name" value="Thioredoxin-like"/>
    <property type="match status" value="1"/>
</dbReference>
<dbReference type="AlphaFoldDB" id="A0A934R7F2"/>
<comment type="caution">
    <text evidence="2">The sequence shown here is derived from an EMBL/GenBank/DDBJ whole genome shotgun (WGS) entry which is preliminary data.</text>
</comment>
<evidence type="ECO:0000313" key="3">
    <source>
        <dbReference type="Proteomes" id="UP000600139"/>
    </source>
</evidence>
<dbReference type="Proteomes" id="UP000600139">
    <property type="component" value="Unassembled WGS sequence"/>
</dbReference>
<keyword evidence="3" id="KW-1185">Reference proteome</keyword>
<keyword evidence="1" id="KW-0732">Signal</keyword>
<sequence length="162" mass="18093">MPFRSRSIVASVLLLASVGQACACGLAWSPNPADALLSAKLTNRLAIVVFTGSDWSRSTAQLDQEVLMNVEFTDFATRHFALANADFPQRNLPAKELLAENTEFASRHKITKWPTLLAIRPDGSEFGRIEYGGENAFDLLKRLEEWQARYQTESSSVRIFVE</sequence>
<dbReference type="Gene3D" id="3.40.30.10">
    <property type="entry name" value="Glutaredoxin"/>
    <property type="match status" value="1"/>
</dbReference>
<reference evidence="2" key="1">
    <citation type="submission" date="2021-01" db="EMBL/GenBank/DDBJ databases">
        <title>Modified the classification status of verrucomicrobia.</title>
        <authorList>
            <person name="Feng X."/>
        </authorList>
    </citation>
    <scope>NUCLEOTIDE SEQUENCE</scope>
    <source>
        <strain evidence="2">JCM 18052</strain>
    </source>
</reference>
<evidence type="ECO:0000313" key="2">
    <source>
        <dbReference type="EMBL" id="MBK1817712.1"/>
    </source>
</evidence>
<dbReference type="PROSITE" id="PS51257">
    <property type="entry name" value="PROKAR_LIPOPROTEIN"/>
    <property type="match status" value="1"/>
</dbReference>
<dbReference type="RefSeq" id="WP_200352647.1">
    <property type="nucleotide sequence ID" value="NZ_BAABHZ010000001.1"/>
</dbReference>
<protein>
    <submittedName>
        <fullName evidence="2">Uncharacterized protein</fullName>
    </submittedName>
</protein>
<evidence type="ECO:0000256" key="1">
    <source>
        <dbReference type="SAM" id="SignalP"/>
    </source>
</evidence>
<dbReference type="EMBL" id="JAENIK010000012">
    <property type="protein sequence ID" value="MBK1817712.1"/>
    <property type="molecule type" value="Genomic_DNA"/>
</dbReference>
<dbReference type="InterPro" id="IPR036249">
    <property type="entry name" value="Thioredoxin-like_sf"/>
</dbReference>
<proteinExistence type="predicted"/>
<gene>
    <name evidence="2" type="ORF">JIN84_18985</name>
</gene>
<organism evidence="2 3">
    <name type="scientific">Luteolibacter yonseiensis</name>
    <dbReference type="NCBI Taxonomy" id="1144680"/>
    <lineage>
        <taxon>Bacteria</taxon>
        <taxon>Pseudomonadati</taxon>
        <taxon>Verrucomicrobiota</taxon>
        <taxon>Verrucomicrobiia</taxon>
        <taxon>Verrucomicrobiales</taxon>
        <taxon>Verrucomicrobiaceae</taxon>
        <taxon>Luteolibacter</taxon>
    </lineage>
</organism>
<name>A0A934R7F2_9BACT</name>
<accession>A0A934R7F2</accession>
<feature type="signal peptide" evidence="1">
    <location>
        <begin position="1"/>
        <end position="23"/>
    </location>
</feature>
<feature type="chain" id="PRO_5037761726" evidence="1">
    <location>
        <begin position="24"/>
        <end position="162"/>
    </location>
</feature>